<dbReference type="EMBL" id="JACIDY010000005">
    <property type="protein sequence ID" value="MBB3940548.1"/>
    <property type="molecule type" value="Genomic_DNA"/>
</dbReference>
<proteinExistence type="predicted"/>
<reference evidence="2 3" key="1">
    <citation type="submission" date="2020-08" db="EMBL/GenBank/DDBJ databases">
        <title>Genomic Encyclopedia of Type Strains, Phase IV (KMG-IV): sequencing the most valuable type-strain genomes for metagenomic binning, comparative biology and taxonomic classification.</title>
        <authorList>
            <person name="Goeker M."/>
        </authorList>
    </citation>
    <scope>NUCLEOTIDE SEQUENCE [LARGE SCALE GENOMIC DNA]</scope>
    <source>
        <strain evidence="2 3">DSM 27568</strain>
    </source>
</reference>
<evidence type="ECO:0000313" key="2">
    <source>
        <dbReference type="EMBL" id="MBB3940548.1"/>
    </source>
</evidence>
<name>A0A7W6FYR8_9SPHN</name>
<accession>A0A7W6FYR8</accession>
<feature type="transmembrane region" description="Helical" evidence="1">
    <location>
        <begin position="100"/>
        <end position="133"/>
    </location>
</feature>
<comment type="caution">
    <text evidence="2">The sequence shown here is derived from an EMBL/GenBank/DDBJ whole genome shotgun (WGS) entry which is preliminary data.</text>
</comment>
<gene>
    <name evidence="2" type="ORF">GGR39_002205</name>
</gene>
<sequence>MIAADAASWRGRIQWYATAAAGPMASAAVQFLLSLTLLASLPVAEFGRLSFTFVVSQFSVGVWAALFTSPLLVLSAQAAAGSGSAHDELEGVRAMAWLALAPAGLIFLAIALAVGLGTASALLFATYGTLVLIRQYARVQATAQGRYRRAMASDLVYSAVLLGGVIVLSVLPRTGEQSALALLAAAVLSGLAPLLISRREPRVRRGAPRHYATVWHRDARWSLVGVISTEATVNSHSYIVTALLGPRAFAPIAATVLFIRPVTVAVNALVEFERARAAHRIARGEFAALATARLHLRLLLLAIWAATIVLAGLVITFAPKPYMVGKFGLGVVLAGIGLWLAVALARLLHAPEGVILLAAGRFRQLAWISGWTAVLSIGAVLILVFTVSPVISIAGIVLGEGVFAFAAWRATTRFLARPST</sequence>
<feature type="transmembrane region" description="Helical" evidence="1">
    <location>
        <begin position="154"/>
        <end position="172"/>
    </location>
</feature>
<dbReference type="RefSeq" id="WP_183617160.1">
    <property type="nucleotide sequence ID" value="NZ_JACIDY010000005.1"/>
</dbReference>
<keyword evidence="3" id="KW-1185">Reference proteome</keyword>
<feature type="transmembrane region" description="Helical" evidence="1">
    <location>
        <begin position="51"/>
        <end position="80"/>
    </location>
</feature>
<evidence type="ECO:0008006" key="4">
    <source>
        <dbReference type="Google" id="ProtNLM"/>
    </source>
</evidence>
<feature type="transmembrane region" description="Helical" evidence="1">
    <location>
        <begin position="298"/>
        <end position="318"/>
    </location>
</feature>
<dbReference type="AlphaFoldDB" id="A0A7W6FYR8"/>
<keyword evidence="1" id="KW-0812">Transmembrane</keyword>
<feature type="transmembrane region" description="Helical" evidence="1">
    <location>
        <begin position="15"/>
        <end position="39"/>
    </location>
</feature>
<organism evidence="2 3">
    <name type="scientific">Novosphingobium fluoreni</name>
    <dbReference type="NCBI Taxonomy" id="1391222"/>
    <lineage>
        <taxon>Bacteria</taxon>
        <taxon>Pseudomonadati</taxon>
        <taxon>Pseudomonadota</taxon>
        <taxon>Alphaproteobacteria</taxon>
        <taxon>Sphingomonadales</taxon>
        <taxon>Sphingomonadaceae</taxon>
        <taxon>Novosphingobium</taxon>
    </lineage>
</organism>
<feature type="transmembrane region" description="Helical" evidence="1">
    <location>
        <begin position="365"/>
        <end position="384"/>
    </location>
</feature>
<evidence type="ECO:0000256" key="1">
    <source>
        <dbReference type="SAM" id="Phobius"/>
    </source>
</evidence>
<dbReference type="Proteomes" id="UP000561459">
    <property type="component" value="Unassembled WGS sequence"/>
</dbReference>
<feature type="transmembrane region" description="Helical" evidence="1">
    <location>
        <begin position="324"/>
        <end position="345"/>
    </location>
</feature>
<feature type="transmembrane region" description="Helical" evidence="1">
    <location>
        <begin position="178"/>
        <end position="196"/>
    </location>
</feature>
<feature type="transmembrane region" description="Helical" evidence="1">
    <location>
        <begin position="390"/>
        <end position="408"/>
    </location>
</feature>
<keyword evidence="1" id="KW-0472">Membrane</keyword>
<evidence type="ECO:0000313" key="3">
    <source>
        <dbReference type="Proteomes" id="UP000561459"/>
    </source>
</evidence>
<keyword evidence="1" id="KW-1133">Transmembrane helix</keyword>
<protein>
    <recommendedName>
        <fullName evidence="4">Polysaccharide biosynthesis protein</fullName>
    </recommendedName>
</protein>